<evidence type="ECO:0000256" key="4">
    <source>
        <dbReference type="SAM" id="SignalP"/>
    </source>
</evidence>
<sequence>MKSFLILCFVALAVADVKHLTDRNLDLFKYNPSDIYTLPEDIDDDKPAVHFSGDVMKAKTEKLENYNAGKKFKLELKTQNGIEVSSVGKLKDDKTFVVSGSYSFTGADGKRYKTRYTADEFGYHPITELDLDIPEPQPLAPANQRPTVDPSSLLGNKNRFQFLQQSLNPDHAANGPLRGSGQSGDDYSYSAPGPQLEYNNNPYGSDNSGFGGNSAGFGSGNPFGPGSSASSYASSGSSSGNGYDYQPPSQPLETPSRLYLPVA</sequence>
<dbReference type="PROSITE" id="PS00233">
    <property type="entry name" value="CHIT_BIND_RR_1"/>
    <property type="match status" value="1"/>
</dbReference>
<dbReference type="CTD" id="32198"/>
<dbReference type="GO" id="GO:0042302">
    <property type="term" value="F:structural constituent of cuticle"/>
    <property type="evidence" value="ECO:0007669"/>
    <property type="project" value="UniProtKB-UniRule"/>
</dbReference>
<accession>A0A6P8Y5D1</accession>
<evidence type="ECO:0000256" key="2">
    <source>
        <dbReference type="PROSITE-ProRule" id="PRU00497"/>
    </source>
</evidence>
<protein>
    <submittedName>
        <fullName evidence="6">Uncharacterized protein LOC117577848</fullName>
    </submittedName>
</protein>
<feature type="region of interest" description="Disordered" evidence="3">
    <location>
        <begin position="132"/>
        <end position="154"/>
    </location>
</feature>
<dbReference type="RefSeq" id="XP_034118680.1">
    <property type="nucleotide sequence ID" value="XM_034262789.2"/>
</dbReference>
<feature type="compositionally biased region" description="Low complexity" evidence="3">
    <location>
        <begin position="179"/>
        <end position="190"/>
    </location>
</feature>
<feature type="compositionally biased region" description="Polar residues" evidence="3">
    <location>
        <begin position="144"/>
        <end position="154"/>
    </location>
</feature>
<feature type="signal peptide" evidence="4">
    <location>
        <begin position="1"/>
        <end position="15"/>
    </location>
</feature>
<evidence type="ECO:0000256" key="1">
    <source>
        <dbReference type="ARBA" id="ARBA00022460"/>
    </source>
</evidence>
<organism evidence="5 6">
    <name type="scientific">Drosophila albomicans</name>
    <name type="common">Fruit fly</name>
    <dbReference type="NCBI Taxonomy" id="7291"/>
    <lineage>
        <taxon>Eukaryota</taxon>
        <taxon>Metazoa</taxon>
        <taxon>Ecdysozoa</taxon>
        <taxon>Arthropoda</taxon>
        <taxon>Hexapoda</taxon>
        <taxon>Insecta</taxon>
        <taxon>Pterygota</taxon>
        <taxon>Neoptera</taxon>
        <taxon>Endopterygota</taxon>
        <taxon>Diptera</taxon>
        <taxon>Brachycera</taxon>
        <taxon>Muscomorpha</taxon>
        <taxon>Ephydroidea</taxon>
        <taxon>Drosophilidae</taxon>
        <taxon>Drosophila</taxon>
    </lineage>
</organism>
<evidence type="ECO:0000256" key="3">
    <source>
        <dbReference type="SAM" id="MobiDB-lite"/>
    </source>
</evidence>
<dbReference type="Pfam" id="PF00379">
    <property type="entry name" value="Chitin_bind_4"/>
    <property type="match status" value="1"/>
</dbReference>
<dbReference type="OrthoDB" id="7985207at2759"/>
<feature type="region of interest" description="Disordered" evidence="3">
    <location>
        <begin position="168"/>
        <end position="263"/>
    </location>
</feature>
<dbReference type="Proteomes" id="UP000515160">
    <property type="component" value="Chromosome X"/>
</dbReference>
<dbReference type="InterPro" id="IPR000618">
    <property type="entry name" value="Insect_cuticle"/>
</dbReference>
<evidence type="ECO:0000313" key="6">
    <source>
        <dbReference type="RefSeq" id="XP_034118680.1"/>
    </source>
</evidence>
<keyword evidence="5" id="KW-1185">Reference proteome</keyword>
<feature type="compositionally biased region" description="Gly residues" evidence="3">
    <location>
        <begin position="209"/>
        <end position="223"/>
    </location>
</feature>
<dbReference type="InterPro" id="IPR031311">
    <property type="entry name" value="CHIT_BIND_RR_consensus"/>
</dbReference>
<evidence type="ECO:0000313" key="5">
    <source>
        <dbReference type="Proteomes" id="UP000515160"/>
    </source>
</evidence>
<name>A0A6P8Y5D1_DROAB</name>
<dbReference type="AlphaFoldDB" id="A0A6P8Y5D1"/>
<feature type="compositionally biased region" description="Low complexity" evidence="3">
    <location>
        <begin position="224"/>
        <end position="243"/>
    </location>
</feature>
<keyword evidence="4" id="KW-0732">Signal</keyword>
<dbReference type="GeneID" id="117577848"/>
<gene>
    <name evidence="6" type="primary">LOC117577848</name>
</gene>
<proteinExistence type="predicted"/>
<keyword evidence="1 2" id="KW-0193">Cuticle</keyword>
<feature type="chain" id="PRO_5028184285" evidence="4">
    <location>
        <begin position="16"/>
        <end position="263"/>
    </location>
</feature>
<dbReference type="PROSITE" id="PS51155">
    <property type="entry name" value="CHIT_BIND_RR_2"/>
    <property type="match status" value="1"/>
</dbReference>
<reference evidence="6" key="1">
    <citation type="submission" date="2025-08" db="UniProtKB">
        <authorList>
            <consortium name="RefSeq"/>
        </authorList>
    </citation>
    <scope>IDENTIFICATION</scope>
    <source>
        <strain evidence="6">15112-1751.03</strain>
        <tissue evidence="6">Whole Adult</tissue>
    </source>
</reference>